<keyword evidence="2" id="KW-0472">Membrane</keyword>
<evidence type="ECO:0000313" key="3">
    <source>
        <dbReference type="EMBL" id="TSH90305.1"/>
    </source>
</evidence>
<feature type="compositionally biased region" description="Low complexity" evidence="1">
    <location>
        <begin position="16"/>
        <end position="39"/>
    </location>
</feature>
<name>A0A556ABP3_9BURK</name>
<dbReference type="Pfam" id="PF04375">
    <property type="entry name" value="HemX"/>
    <property type="match status" value="1"/>
</dbReference>
<dbReference type="RefSeq" id="WP_143950221.1">
    <property type="nucleotide sequence ID" value="NZ_BAABMB010000003.1"/>
</dbReference>
<comment type="caution">
    <text evidence="3">The sequence shown here is derived from an EMBL/GenBank/DDBJ whole genome shotgun (WGS) entry which is preliminary data.</text>
</comment>
<proteinExistence type="predicted"/>
<dbReference type="InterPro" id="IPR007470">
    <property type="entry name" value="HemX"/>
</dbReference>
<dbReference type="PANTHER" id="PTHR38043:SF1">
    <property type="entry name" value="PROTEIN HEMX"/>
    <property type="match status" value="1"/>
</dbReference>
<feature type="compositionally biased region" description="Low complexity" evidence="1">
    <location>
        <begin position="422"/>
        <end position="442"/>
    </location>
</feature>
<dbReference type="AlphaFoldDB" id="A0A556ABP3"/>
<evidence type="ECO:0008006" key="5">
    <source>
        <dbReference type="Google" id="ProtNLM"/>
    </source>
</evidence>
<dbReference type="PANTHER" id="PTHR38043">
    <property type="entry name" value="PROTEIN HEMX"/>
    <property type="match status" value="1"/>
</dbReference>
<keyword evidence="2" id="KW-1133">Transmembrane helix</keyword>
<keyword evidence="2" id="KW-0812">Transmembrane</keyword>
<evidence type="ECO:0000256" key="1">
    <source>
        <dbReference type="SAM" id="MobiDB-lite"/>
    </source>
</evidence>
<feature type="region of interest" description="Disordered" evidence="1">
    <location>
        <begin position="1"/>
        <end position="49"/>
    </location>
</feature>
<dbReference type="EMBL" id="VLTJ01000039">
    <property type="protein sequence ID" value="TSH90305.1"/>
    <property type="molecule type" value="Genomic_DNA"/>
</dbReference>
<accession>A0A556ABP3</accession>
<evidence type="ECO:0000313" key="4">
    <source>
        <dbReference type="Proteomes" id="UP000318405"/>
    </source>
</evidence>
<keyword evidence="4" id="KW-1185">Reference proteome</keyword>
<reference evidence="3 4" key="1">
    <citation type="submission" date="2019-07" db="EMBL/GenBank/DDBJ databases">
        <title>Qingshengfaniella alkalisoli gen. nov., sp. nov., isolated from saline soil.</title>
        <authorList>
            <person name="Xu L."/>
            <person name="Huang X.-X."/>
            <person name="Sun J.-Q."/>
        </authorList>
    </citation>
    <scope>NUCLEOTIDE SEQUENCE [LARGE SCALE GENOMIC DNA]</scope>
    <source>
        <strain evidence="3 4">DSM 27279</strain>
    </source>
</reference>
<evidence type="ECO:0000256" key="2">
    <source>
        <dbReference type="SAM" id="Phobius"/>
    </source>
</evidence>
<feature type="transmembrane region" description="Helical" evidence="2">
    <location>
        <begin position="53"/>
        <end position="72"/>
    </location>
</feature>
<gene>
    <name evidence="3" type="ORF">FOZ76_20990</name>
</gene>
<feature type="region of interest" description="Disordered" evidence="1">
    <location>
        <begin position="392"/>
        <end position="442"/>
    </location>
</feature>
<dbReference type="Proteomes" id="UP000318405">
    <property type="component" value="Unassembled WGS sequence"/>
</dbReference>
<feature type="compositionally biased region" description="Basic and acidic residues" evidence="1">
    <location>
        <begin position="1"/>
        <end position="11"/>
    </location>
</feature>
<dbReference type="OrthoDB" id="9787650at2"/>
<protein>
    <recommendedName>
        <fullName evidence="5">Heme biosynthesis operon protein HemX</fullName>
    </recommendedName>
</protein>
<organism evidence="3 4">
    <name type="scientific">Verticiella sediminum</name>
    <dbReference type="NCBI Taxonomy" id="1247510"/>
    <lineage>
        <taxon>Bacteria</taxon>
        <taxon>Pseudomonadati</taxon>
        <taxon>Pseudomonadota</taxon>
        <taxon>Betaproteobacteria</taxon>
        <taxon>Burkholderiales</taxon>
        <taxon>Alcaligenaceae</taxon>
        <taxon>Verticiella</taxon>
    </lineage>
</organism>
<sequence>MSSSENDKDVPSGDTSSAAVPASSTARASQAHADAADTTGPRPEERRSTQGRWLAAALVIAIIVIVALAATLRHQQQQLDNFGRESTRRLDSVVAAAESAKSQAAQAASQASVHDGRLAVLDGRLARLEEEQRNLAQSYRDLVSGNDEAMLVEVEQSLMLAAEQLQWAGRVPSAIAALQMADARLARAARPAFVPARQAIGRDLGRLQALPSVNMAAVSARIERLMREVDGVPLAAVGAAAIDPVAQAAQPDAPAPGADERLPADTPWWERAWVPVRDWAQRTREATYAELRELVHVRRIDNPEALLLAPEQAAWLRTNVKLRLAEARIALLSREGDLWRADLQAAADALKGYADQDAPQTQSLSRQLAELSEIDPAPRLPDLGESLAAVRALLSQSSQEASEPAGASRSPANGEQPDGDGPAEPAATPQAQPQTTDQASGG</sequence>